<sequence>MATLAGKTKVDLVVPCVDIGAINSALLRDMTVLLAQAGVSVVCTVHLEDHPENLISTIKETDAAVLPLLPLDQNTLKQLEQCGATVLDSLTQGKDRQNPTSLMTFQMVKIQVDALASRNRRNLAFVHWRGKHPEEGATVYYFFAQMACQAAGLSAPTQLVLPQDPENIPSYLLGALQKHPSLDGFCAIDDMAAMAVVHGLRECGKMVPQDASVVGGFDSPSGQVSRPPLASVVVDTPALAYQELIHIAQREGGDLDLGKAPSGQILQYVARESV</sequence>
<dbReference type="SUPFAM" id="SSF53822">
    <property type="entry name" value="Periplasmic binding protein-like I"/>
    <property type="match status" value="1"/>
</dbReference>
<dbReference type="GO" id="GO:0003677">
    <property type="term" value="F:DNA binding"/>
    <property type="evidence" value="ECO:0007669"/>
    <property type="project" value="UniProtKB-KW"/>
</dbReference>
<evidence type="ECO:0000256" key="2">
    <source>
        <dbReference type="ARBA" id="ARBA00023125"/>
    </source>
</evidence>
<dbReference type="Pfam" id="PF13377">
    <property type="entry name" value="Peripla_BP_3"/>
    <property type="match status" value="1"/>
</dbReference>
<keyword evidence="3" id="KW-0804">Transcription</keyword>
<gene>
    <name evidence="5" type="ORF">L0M99_09125</name>
</gene>
<dbReference type="RefSeq" id="WP_238128404.1">
    <property type="nucleotide sequence ID" value="NZ_JAGZVZ010000014.1"/>
</dbReference>
<reference evidence="5" key="1">
    <citation type="submission" date="2022-01" db="EMBL/GenBank/DDBJ databases">
        <title>Collection of gut derived symbiotic bacterial strains cultured from healthy donors.</title>
        <authorList>
            <person name="Lin H."/>
            <person name="Kohout C."/>
            <person name="Waligurski E."/>
            <person name="Pamer E.G."/>
        </authorList>
    </citation>
    <scope>NUCLEOTIDE SEQUENCE</scope>
    <source>
        <strain evidence="5">DFI.7.46</strain>
    </source>
</reference>
<evidence type="ECO:0000256" key="1">
    <source>
        <dbReference type="ARBA" id="ARBA00023015"/>
    </source>
</evidence>
<evidence type="ECO:0000259" key="4">
    <source>
        <dbReference type="Pfam" id="PF13377"/>
    </source>
</evidence>
<feature type="domain" description="Transcriptional regulator LacI/GalR-like sensor" evidence="4">
    <location>
        <begin position="112"/>
        <end position="242"/>
    </location>
</feature>
<evidence type="ECO:0000313" key="5">
    <source>
        <dbReference type="EMBL" id="MCG4618643.1"/>
    </source>
</evidence>
<organism evidence="5 6">
    <name type="scientific">Varibaculum cambriense</name>
    <dbReference type="NCBI Taxonomy" id="184870"/>
    <lineage>
        <taxon>Bacteria</taxon>
        <taxon>Bacillati</taxon>
        <taxon>Actinomycetota</taxon>
        <taxon>Actinomycetes</taxon>
        <taxon>Actinomycetales</taxon>
        <taxon>Actinomycetaceae</taxon>
        <taxon>Varibaculum</taxon>
    </lineage>
</organism>
<evidence type="ECO:0000256" key="3">
    <source>
        <dbReference type="ARBA" id="ARBA00023163"/>
    </source>
</evidence>
<name>A0AAJ1BD11_9ACTO</name>
<dbReference type="Proteomes" id="UP001200537">
    <property type="component" value="Unassembled WGS sequence"/>
</dbReference>
<keyword evidence="2" id="KW-0238">DNA-binding</keyword>
<protein>
    <submittedName>
        <fullName evidence="5">Substrate-binding domain-containing protein</fullName>
    </submittedName>
</protein>
<proteinExistence type="predicted"/>
<dbReference type="Gene3D" id="3.40.50.2300">
    <property type="match status" value="2"/>
</dbReference>
<accession>A0AAJ1BD11</accession>
<dbReference type="InterPro" id="IPR046335">
    <property type="entry name" value="LacI/GalR-like_sensor"/>
</dbReference>
<dbReference type="AlphaFoldDB" id="A0AAJ1BD11"/>
<dbReference type="InterPro" id="IPR028082">
    <property type="entry name" value="Peripla_BP_I"/>
</dbReference>
<comment type="caution">
    <text evidence="5">The sequence shown here is derived from an EMBL/GenBank/DDBJ whole genome shotgun (WGS) entry which is preliminary data.</text>
</comment>
<dbReference type="EMBL" id="JAKNHJ010000021">
    <property type="protein sequence ID" value="MCG4618643.1"/>
    <property type="molecule type" value="Genomic_DNA"/>
</dbReference>
<keyword evidence="1" id="KW-0805">Transcription regulation</keyword>
<evidence type="ECO:0000313" key="6">
    <source>
        <dbReference type="Proteomes" id="UP001200537"/>
    </source>
</evidence>